<dbReference type="Proteomes" id="UP001497457">
    <property type="component" value="Chromosome 9rd"/>
</dbReference>
<dbReference type="SUPFAM" id="SSF74788">
    <property type="entry name" value="Cullin repeat-like"/>
    <property type="match status" value="1"/>
</dbReference>
<dbReference type="GO" id="GO:0015031">
    <property type="term" value="P:protein transport"/>
    <property type="evidence" value="ECO:0007669"/>
    <property type="project" value="UniProtKB-KW"/>
</dbReference>
<feature type="region of interest" description="Disordered" evidence="4">
    <location>
        <begin position="46"/>
        <end position="70"/>
    </location>
</feature>
<evidence type="ECO:0000313" key="6">
    <source>
        <dbReference type="EMBL" id="CAL5094605.1"/>
    </source>
</evidence>
<proteinExistence type="inferred from homology"/>
<dbReference type="PANTHER" id="PTHR12542">
    <property type="entry name" value="EXOCYST COMPLEX PROTEIN EXO70"/>
    <property type="match status" value="1"/>
</dbReference>
<feature type="compositionally biased region" description="Polar residues" evidence="4">
    <location>
        <begin position="15"/>
        <end position="33"/>
    </location>
</feature>
<dbReference type="EMBL" id="OZ075119">
    <property type="protein sequence ID" value="CAL5094605.1"/>
    <property type="molecule type" value="Genomic_DNA"/>
</dbReference>
<evidence type="ECO:0000256" key="3">
    <source>
        <dbReference type="RuleBase" id="RU365026"/>
    </source>
</evidence>
<feature type="region of interest" description="Disordered" evidence="4">
    <location>
        <begin position="14"/>
        <end position="33"/>
    </location>
</feature>
<comment type="similarity">
    <text evidence="1 3">Belongs to the EXO70 family.</text>
</comment>
<dbReference type="InterPro" id="IPR004140">
    <property type="entry name" value="Exo70"/>
</dbReference>
<keyword evidence="2 3" id="KW-0813">Transport</keyword>
<evidence type="ECO:0000256" key="2">
    <source>
        <dbReference type="ARBA" id="ARBA00022448"/>
    </source>
</evidence>
<evidence type="ECO:0000256" key="4">
    <source>
        <dbReference type="SAM" id="MobiDB-lite"/>
    </source>
</evidence>
<dbReference type="Pfam" id="PF03081">
    <property type="entry name" value="Exo70_C"/>
    <property type="match status" value="1"/>
</dbReference>
<feature type="compositionally biased region" description="Low complexity" evidence="4">
    <location>
        <begin position="46"/>
        <end position="66"/>
    </location>
</feature>
<keyword evidence="3" id="KW-0653">Protein transport</keyword>
<evidence type="ECO:0000256" key="1">
    <source>
        <dbReference type="ARBA" id="ARBA00006756"/>
    </source>
</evidence>
<evidence type="ECO:0000259" key="5">
    <source>
        <dbReference type="Pfam" id="PF03081"/>
    </source>
</evidence>
<evidence type="ECO:0000313" key="7">
    <source>
        <dbReference type="Proteomes" id="UP001497457"/>
    </source>
</evidence>
<sequence>MALLLATVSEGTEFDFTSETNSEEPWSYADTTGSTMVGRQVGFRLSSGSSSYRSRSSCSNNPSTQSHPGCRQCDQCPMGLAGRMVRNGSMQALISAFSRESGVLERWFSELDLDFVLVGTRGSNNAGLLATNDHCSRWGKGLTVMSLVLSGSITQGQLRGDWQTARAIRDGVASIKNYSVVEAGLSTVALSDAEPYGLWIARFAEACFSTMLTFAATLTAEQHQRLTFKLSRLLDMHSYISNAWETLMPSLLGESRLLLSNEMKNLVRKIDSDFSRERHRLGEAIWRMTQETKALISRKDSWETIPQDGDIHKTTELILEFVTQFLKNESVLNSIVWRFSDFWYDTSAINVVMDMVHDMERQLEEKSQSLSDPSLRYFFMVNNSHFIKQKLICSYKVPFWSLCGRNLKVESYVKTYLEVSWGPVIACLHNTTTLSFRRRSSLAKFHSEFKKICRVQKLWKVRDPDLRFMLRNAIISKVIPEYKKHLEERKDHQEENSIDFQRSSTEDLEDTLKELFEG</sequence>
<dbReference type="InterPro" id="IPR046364">
    <property type="entry name" value="Exo70_C"/>
</dbReference>
<accession>A0ABC9GHT6</accession>
<comment type="function">
    <text evidence="3">Component of the exocyst complex.</text>
</comment>
<dbReference type="AlphaFoldDB" id="A0ABC9GHT6"/>
<dbReference type="InterPro" id="IPR016159">
    <property type="entry name" value="Cullin_repeat-like_dom_sf"/>
</dbReference>
<dbReference type="PANTHER" id="PTHR12542:SF40">
    <property type="entry name" value="EXOCYST SUBUNIT EXO70 FAMILY PROTEIN"/>
    <property type="match status" value="1"/>
</dbReference>
<organism evidence="6 7">
    <name type="scientific">Urochloa decumbens</name>
    <dbReference type="NCBI Taxonomy" id="240449"/>
    <lineage>
        <taxon>Eukaryota</taxon>
        <taxon>Viridiplantae</taxon>
        <taxon>Streptophyta</taxon>
        <taxon>Embryophyta</taxon>
        <taxon>Tracheophyta</taxon>
        <taxon>Spermatophyta</taxon>
        <taxon>Magnoliopsida</taxon>
        <taxon>Liliopsida</taxon>
        <taxon>Poales</taxon>
        <taxon>Poaceae</taxon>
        <taxon>PACMAD clade</taxon>
        <taxon>Panicoideae</taxon>
        <taxon>Panicodae</taxon>
        <taxon>Paniceae</taxon>
        <taxon>Melinidinae</taxon>
        <taxon>Urochloa</taxon>
    </lineage>
</organism>
<dbReference type="Gene3D" id="1.20.1280.170">
    <property type="entry name" value="Exocyst complex component Exo70"/>
    <property type="match status" value="1"/>
</dbReference>
<protein>
    <recommendedName>
        <fullName evidence="3">Exocyst subunit Exo70 family protein</fullName>
    </recommendedName>
</protein>
<keyword evidence="7" id="KW-1185">Reference proteome</keyword>
<feature type="domain" description="Exocyst complex subunit Exo70 C-terminal" evidence="5">
    <location>
        <begin position="203"/>
        <end position="513"/>
    </location>
</feature>
<gene>
    <name evidence="6" type="ORF">URODEC1_LOCUS115921</name>
</gene>
<name>A0ABC9GHT6_9POAL</name>
<reference evidence="6" key="1">
    <citation type="submission" date="2024-10" db="EMBL/GenBank/DDBJ databases">
        <authorList>
            <person name="Ryan C."/>
        </authorList>
    </citation>
    <scope>NUCLEOTIDE SEQUENCE [LARGE SCALE GENOMIC DNA]</scope>
</reference>
<keyword evidence="3" id="KW-0268">Exocytosis</keyword>
<dbReference type="GO" id="GO:0006887">
    <property type="term" value="P:exocytosis"/>
    <property type="evidence" value="ECO:0007669"/>
    <property type="project" value="UniProtKB-KW"/>
</dbReference>